<evidence type="ECO:0000256" key="5">
    <source>
        <dbReference type="ARBA" id="ARBA00023136"/>
    </source>
</evidence>
<keyword evidence="2" id="KW-1003">Cell membrane</keyword>
<dbReference type="PRINTS" id="PR00171">
    <property type="entry name" value="SUGRTRNSPORT"/>
</dbReference>
<dbReference type="InterPro" id="IPR050549">
    <property type="entry name" value="MFS_Trehalose_Transporter"/>
</dbReference>
<evidence type="ECO:0000256" key="8">
    <source>
        <dbReference type="RuleBase" id="RU003346"/>
    </source>
</evidence>
<feature type="domain" description="Major facilitator superfamily (MFS) profile" evidence="10">
    <location>
        <begin position="21"/>
        <end position="447"/>
    </location>
</feature>
<sequence>MRLVQYIKMSLKEGVRNQILSSLIATLGAIVMGTILGWTSPANALLLSGVKFLISVDDLKSFSSIFGIGAVIGALPAGKLSAMIGRRYSMVLFEIHIIIGWIFLTMANTSWMLLVGRILQGVGVGALCTVIPTYVAEISQPHIRGTLGTIFQVYVVIGILYSFVVGSIVEYVTLNMLCGIWTIIHIVLTFFIPESPYFFMCKNKDDKANVSMMKLRDGNATDIADELTMIKREIELQKTNQDTFMKVMANKANRKSLLIGIGCMFFQQTSGINAIIFYMGYIFDEIGSSITTNTSVIAVGIVQLVMTLVAMTIIDKAGRRLLLIVSAVVMSLSFFGLGLYLDQSHKLVPKDSILSWLPLILIALYISAFSLGFGPIPWVVMGEIFSNEVKPYGTSLATATNWVLVFAVTFLTFVTTESIGFLGLFWIYSLFCMLGAIFVCYKYNLENRPTKDFKLIIHADVKPPNEYRDEVKGRLTRFSLKTFITNLILAKIRSQGKLALVVCSIRKNGPLGKVLQDATFIIWDQCTAWGFR</sequence>
<feature type="transmembrane region" description="Helical" evidence="9">
    <location>
        <begin position="59"/>
        <end position="78"/>
    </location>
</feature>
<evidence type="ECO:0000256" key="4">
    <source>
        <dbReference type="ARBA" id="ARBA00022989"/>
    </source>
</evidence>
<evidence type="ECO:0000256" key="1">
    <source>
        <dbReference type="ARBA" id="ARBA00004651"/>
    </source>
</evidence>
<dbReference type="Gene3D" id="1.20.1250.20">
    <property type="entry name" value="MFS general substrate transporter like domains"/>
    <property type="match status" value="1"/>
</dbReference>
<comment type="caution">
    <text evidence="11">The sequence shown here is derived from an EMBL/GenBank/DDBJ whole genome shotgun (WGS) entry which is preliminary data.</text>
</comment>
<organism evidence="11 12">
    <name type="scientific">Aphis craccivora</name>
    <name type="common">Cowpea aphid</name>
    <dbReference type="NCBI Taxonomy" id="307492"/>
    <lineage>
        <taxon>Eukaryota</taxon>
        <taxon>Metazoa</taxon>
        <taxon>Ecdysozoa</taxon>
        <taxon>Arthropoda</taxon>
        <taxon>Hexapoda</taxon>
        <taxon>Insecta</taxon>
        <taxon>Pterygota</taxon>
        <taxon>Neoptera</taxon>
        <taxon>Paraneoptera</taxon>
        <taxon>Hemiptera</taxon>
        <taxon>Sternorrhyncha</taxon>
        <taxon>Aphidomorpha</taxon>
        <taxon>Aphidoidea</taxon>
        <taxon>Aphididae</taxon>
        <taxon>Aphidini</taxon>
        <taxon>Aphis</taxon>
        <taxon>Aphis</taxon>
    </lineage>
</organism>
<evidence type="ECO:0000256" key="9">
    <source>
        <dbReference type="SAM" id="Phobius"/>
    </source>
</evidence>
<accession>A0A6G0Y517</accession>
<feature type="transmembrane region" description="Helical" evidence="9">
    <location>
        <begin position="174"/>
        <end position="192"/>
    </location>
</feature>
<dbReference type="CDD" id="cd17358">
    <property type="entry name" value="MFS_GLUT6_8_Class3_like"/>
    <property type="match status" value="1"/>
</dbReference>
<feature type="transmembrane region" description="Helical" evidence="9">
    <location>
        <begin position="392"/>
        <end position="413"/>
    </location>
</feature>
<dbReference type="FunFam" id="1.20.1250.20:FF:000055">
    <property type="entry name" value="Facilitated trehalose transporter Tret1-2 homolog"/>
    <property type="match status" value="1"/>
</dbReference>
<feature type="transmembrane region" description="Helical" evidence="9">
    <location>
        <begin position="295"/>
        <end position="314"/>
    </location>
</feature>
<proteinExistence type="inferred from homology"/>
<feature type="transmembrane region" description="Helical" evidence="9">
    <location>
        <begin position="90"/>
        <end position="112"/>
    </location>
</feature>
<dbReference type="AlphaFoldDB" id="A0A6G0Y517"/>
<dbReference type="InterPro" id="IPR005828">
    <property type="entry name" value="MFS_sugar_transport-like"/>
</dbReference>
<evidence type="ECO:0000256" key="2">
    <source>
        <dbReference type="ARBA" id="ARBA00022475"/>
    </source>
</evidence>
<dbReference type="OrthoDB" id="6612291at2759"/>
<dbReference type="InterPro" id="IPR003663">
    <property type="entry name" value="Sugar/inositol_transpt"/>
</dbReference>
<dbReference type="PROSITE" id="PS50850">
    <property type="entry name" value="MFS"/>
    <property type="match status" value="1"/>
</dbReference>
<evidence type="ECO:0000256" key="6">
    <source>
        <dbReference type="ARBA" id="ARBA00023180"/>
    </source>
</evidence>
<dbReference type="InterPro" id="IPR044775">
    <property type="entry name" value="MFS_ERD6/Tret1-like"/>
</dbReference>
<dbReference type="PROSITE" id="PS00217">
    <property type="entry name" value="SUGAR_TRANSPORT_2"/>
    <property type="match status" value="1"/>
</dbReference>
<dbReference type="PROSITE" id="PS00216">
    <property type="entry name" value="SUGAR_TRANSPORT_1"/>
    <property type="match status" value="1"/>
</dbReference>
<keyword evidence="8" id="KW-0813">Transport</keyword>
<dbReference type="Proteomes" id="UP000478052">
    <property type="component" value="Unassembled WGS sequence"/>
</dbReference>
<keyword evidence="5 9" id="KW-0472">Membrane</keyword>
<dbReference type="InterPro" id="IPR036259">
    <property type="entry name" value="MFS_trans_sf"/>
</dbReference>
<dbReference type="Pfam" id="PF00083">
    <property type="entry name" value="Sugar_tr"/>
    <property type="match status" value="1"/>
</dbReference>
<keyword evidence="4 9" id="KW-1133">Transmembrane helix</keyword>
<keyword evidence="6" id="KW-0325">Glycoprotein</keyword>
<feature type="transmembrane region" description="Helical" evidence="9">
    <location>
        <begin position="257"/>
        <end position="283"/>
    </location>
</feature>
<evidence type="ECO:0000313" key="11">
    <source>
        <dbReference type="EMBL" id="KAF0749208.1"/>
    </source>
</evidence>
<feature type="transmembrane region" description="Helical" evidence="9">
    <location>
        <begin position="419"/>
        <end position="441"/>
    </location>
</feature>
<comment type="subcellular location">
    <subcellularLocation>
        <location evidence="1">Cell membrane</location>
        <topology evidence="1">Multi-pass membrane protein</topology>
    </subcellularLocation>
</comment>
<dbReference type="EMBL" id="VUJU01006186">
    <property type="protein sequence ID" value="KAF0749208.1"/>
    <property type="molecule type" value="Genomic_DNA"/>
</dbReference>
<name>A0A6G0Y517_APHCR</name>
<dbReference type="InterPro" id="IPR005829">
    <property type="entry name" value="Sugar_transporter_CS"/>
</dbReference>
<dbReference type="NCBIfam" id="TIGR00879">
    <property type="entry name" value="SP"/>
    <property type="match status" value="1"/>
</dbReference>
<dbReference type="GO" id="GO:0051119">
    <property type="term" value="F:sugar transmembrane transporter activity"/>
    <property type="evidence" value="ECO:0007669"/>
    <property type="project" value="InterPro"/>
</dbReference>
<dbReference type="PANTHER" id="PTHR48021">
    <property type="match status" value="1"/>
</dbReference>
<dbReference type="PANTHER" id="PTHR48021:SF1">
    <property type="entry name" value="GH07001P-RELATED"/>
    <property type="match status" value="1"/>
</dbReference>
<evidence type="ECO:0000259" key="10">
    <source>
        <dbReference type="PROSITE" id="PS50850"/>
    </source>
</evidence>
<comment type="similarity">
    <text evidence="7">Belongs to the major facilitator superfamily. Sugar transporter (TC 2.A.1.1) family. Trehalose transporter subfamily.</text>
</comment>
<feature type="transmembrane region" description="Helical" evidence="9">
    <location>
        <begin position="20"/>
        <end position="39"/>
    </location>
</feature>
<dbReference type="GO" id="GO:0005886">
    <property type="term" value="C:plasma membrane"/>
    <property type="evidence" value="ECO:0007669"/>
    <property type="project" value="UniProtKB-SubCell"/>
</dbReference>
<keyword evidence="3 9" id="KW-0812">Transmembrane</keyword>
<gene>
    <name evidence="11" type="ORF">FWK35_00019105</name>
</gene>
<reference evidence="11 12" key="1">
    <citation type="submission" date="2019-08" db="EMBL/GenBank/DDBJ databases">
        <title>Whole genome of Aphis craccivora.</title>
        <authorList>
            <person name="Voronova N.V."/>
            <person name="Shulinski R.S."/>
            <person name="Bandarenka Y.V."/>
            <person name="Zhorov D.G."/>
            <person name="Warner D."/>
        </authorList>
    </citation>
    <scope>NUCLEOTIDE SEQUENCE [LARGE SCALE GENOMIC DNA]</scope>
    <source>
        <strain evidence="11">180601</strain>
        <tissue evidence="11">Whole Body</tissue>
    </source>
</reference>
<dbReference type="SUPFAM" id="SSF103473">
    <property type="entry name" value="MFS general substrate transporter"/>
    <property type="match status" value="1"/>
</dbReference>
<feature type="transmembrane region" description="Helical" evidence="9">
    <location>
        <begin position="147"/>
        <end position="168"/>
    </location>
</feature>
<evidence type="ECO:0000256" key="3">
    <source>
        <dbReference type="ARBA" id="ARBA00022692"/>
    </source>
</evidence>
<dbReference type="InterPro" id="IPR020846">
    <property type="entry name" value="MFS_dom"/>
</dbReference>
<feature type="transmembrane region" description="Helical" evidence="9">
    <location>
        <begin position="118"/>
        <end position="135"/>
    </location>
</feature>
<keyword evidence="12" id="KW-1185">Reference proteome</keyword>
<evidence type="ECO:0000256" key="7">
    <source>
        <dbReference type="ARBA" id="ARBA00024348"/>
    </source>
</evidence>
<feature type="transmembrane region" description="Helical" evidence="9">
    <location>
        <begin position="321"/>
        <end position="341"/>
    </location>
</feature>
<protein>
    <submittedName>
        <fullName evidence="11">Facilitated trehalose transporter Tret1-like</fullName>
    </submittedName>
</protein>
<evidence type="ECO:0000313" key="12">
    <source>
        <dbReference type="Proteomes" id="UP000478052"/>
    </source>
</evidence>
<feature type="transmembrane region" description="Helical" evidence="9">
    <location>
        <begin position="353"/>
        <end position="380"/>
    </location>
</feature>